<evidence type="ECO:0000256" key="1">
    <source>
        <dbReference type="SAM" id="Phobius"/>
    </source>
</evidence>
<protein>
    <submittedName>
        <fullName evidence="2">Uncharacterized protein</fullName>
    </submittedName>
</protein>
<organism evidence="2 3">
    <name type="scientific">Citrus sinensis</name>
    <name type="common">Sweet orange</name>
    <name type="synonym">Citrus aurantium var. sinensis</name>
    <dbReference type="NCBI Taxonomy" id="2711"/>
    <lineage>
        <taxon>Eukaryota</taxon>
        <taxon>Viridiplantae</taxon>
        <taxon>Streptophyta</taxon>
        <taxon>Embryophyta</taxon>
        <taxon>Tracheophyta</taxon>
        <taxon>Spermatophyta</taxon>
        <taxon>Magnoliopsida</taxon>
        <taxon>eudicotyledons</taxon>
        <taxon>Gunneridae</taxon>
        <taxon>Pentapetalae</taxon>
        <taxon>rosids</taxon>
        <taxon>malvids</taxon>
        <taxon>Sapindales</taxon>
        <taxon>Rutaceae</taxon>
        <taxon>Aurantioideae</taxon>
        <taxon>Citrus</taxon>
    </lineage>
</organism>
<dbReference type="Proteomes" id="UP000027120">
    <property type="component" value="Unassembled WGS sequence"/>
</dbReference>
<dbReference type="AlphaFoldDB" id="A0A067FBN9"/>
<keyword evidence="1" id="KW-0472">Membrane</keyword>
<keyword evidence="1" id="KW-1133">Transmembrane helix</keyword>
<name>A0A067FBN9_CITSI</name>
<dbReference type="EMBL" id="KK784905">
    <property type="protein sequence ID" value="KDO64809.1"/>
    <property type="molecule type" value="Genomic_DNA"/>
</dbReference>
<feature type="transmembrane region" description="Helical" evidence="1">
    <location>
        <begin position="389"/>
        <end position="413"/>
    </location>
</feature>
<evidence type="ECO:0000313" key="3">
    <source>
        <dbReference type="Proteomes" id="UP000027120"/>
    </source>
</evidence>
<dbReference type="InterPro" id="IPR004158">
    <property type="entry name" value="DUF247_pln"/>
</dbReference>
<gene>
    <name evidence="2" type="ORF">CISIN_1g014981mg</name>
</gene>
<dbReference type="PaxDb" id="2711-XP_006467194.1"/>
<keyword evidence="1" id="KW-0812">Transmembrane</keyword>
<dbReference type="OrthoDB" id="672127at2759"/>
<dbReference type="PANTHER" id="PTHR31170">
    <property type="entry name" value="BNAC04G53230D PROTEIN"/>
    <property type="match status" value="1"/>
</dbReference>
<reference evidence="2 3" key="1">
    <citation type="submission" date="2014-04" db="EMBL/GenBank/DDBJ databases">
        <authorList>
            <consortium name="International Citrus Genome Consortium"/>
            <person name="Gmitter F."/>
            <person name="Chen C."/>
            <person name="Farmerie W."/>
            <person name="Harkins T."/>
            <person name="Desany B."/>
            <person name="Mohiuddin M."/>
            <person name="Kodira C."/>
            <person name="Borodovsky M."/>
            <person name="Lomsadze A."/>
            <person name="Burns P."/>
            <person name="Jenkins J."/>
            <person name="Prochnik S."/>
            <person name="Shu S."/>
            <person name="Chapman J."/>
            <person name="Pitluck S."/>
            <person name="Schmutz J."/>
            <person name="Rokhsar D."/>
        </authorList>
    </citation>
    <scope>NUCLEOTIDE SEQUENCE</scope>
</reference>
<keyword evidence="3" id="KW-1185">Reference proteome</keyword>
<dbReference type="eggNOG" id="ENOG502RY48">
    <property type="taxonomic scope" value="Eukaryota"/>
</dbReference>
<dbReference type="PANTHER" id="PTHR31170:SF25">
    <property type="entry name" value="BNAA09G04570D PROTEIN"/>
    <property type="match status" value="1"/>
</dbReference>
<proteinExistence type="predicted"/>
<accession>A0A067FBN9</accession>
<dbReference type="STRING" id="2711.A0A067FBN9"/>
<evidence type="ECO:0000313" key="2">
    <source>
        <dbReference type="EMBL" id="KDO64809.1"/>
    </source>
</evidence>
<dbReference type="KEGG" id="cit:102615549"/>
<dbReference type="Pfam" id="PF03140">
    <property type="entry name" value="DUF247"/>
    <property type="match status" value="1"/>
</dbReference>
<sequence length="415" mass="47988">MDDIKMLADSVRSKFETLHPLSNGCCIYRVPQGWRCLHPNDYTPKMVSIGPLHHGNEELKAMEEHKLRYLRCFLQRTNVSIEYFLTFIKVKEAELRNCYAETIAFNSDDFATMIFVDAIFLLEFFLRGFLRDFITSDDRIYGKPRLIDQLIGDLWLLENQLPLFILNELFDLAKTATYGDYYEGLSLFRISRWFWRSGFPNLPIDKDLLDTKFSEAKHFLDLPRLCLQPPQSPAQIGFRGQKMPGAMELHQTGVKFNVGTSKNPFDITFDKGIVKIPFVTIYDNTEKFYRNVLAFERMHGYTRYLNDYIIIMSYLAHTPEDGKLLIQNGIVGLGNSERLSNFFLSLIKECPMGTRFGYTNLVEDLQSYCKSPWHSWKANLRQNYFNTPWASISVAGAVILLVLTLIQTACSVIGL</sequence>